<comment type="function">
    <text evidence="6">Component of a complex that catalyzes the oxidation of glycolate to glyoxylate.</text>
</comment>
<dbReference type="GO" id="GO:0019154">
    <property type="term" value="F:glycolate dehydrogenase activity"/>
    <property type="evidence" value="ECO:0007669"/>
    <property type="project" value="UniProtKB-EC"/>
</dbReference>
<evidence type="ECO:0000256" key="3">
    <source>
        <dbReference type="ARBA" id="ARBA00022737"/>
    </source>
</evidence>
<dbReference type="SUPFAM" id="SSF46548">
    <property type="entry name" value="alpha-helical ferredoxin"/>
    <property type="match status" value="1"/>
</dbReference>
<evidence type="ECO:0000259" key="8">
    <source>
        <dbReference type="Pfam" id="PF13183"/>
    </source>
</evidence>
<dbReference type="EC" id="1.1.99.14" evidence="6"/>
<dbReference type="Pfam" id="PF13183">
    <property type="entry name" value="Fer4_8"/>
    <property type="match status" value="1"/>
</dbReference>
<feature type="domain" description="4Fe-4S ferredoxin-type" evidence="8">
    <location>
        <begin position="11"/>
        <end position="79"/>
    </location>
</feature>
<comment type="cofactor">
    <cofactor evidence="6">
        <name>[4Fe-4S] cluster</name>
        <dbReference type="ChEBI" id="CHEBI:49883"/>
    </cofactor>
    <text evidence="6">Binds 2 [4Fe-4S] clusters.</text>
</comment>
<keyword evidence="2 6" id="KW-0479">Metal-binding</keyword>
<dbReference type="Pfam" id="PF02754">
    <property type="entry name" value="CCG"/>
    <property type="match status" value="2"/>
</dbReference>
<keyword evidence="10" id="KW-1185">Reference proteome</keyword>
<comment type="catalytic activity">
    <reaction evidence="6">
        <text>(R)-lactate + A = pyruvate + AH2</text>
        <dbReference type="Rhea" id="RHEA:15089"/>
        <dbReference type="ChEBI" id="CHEBI:13193"/>
        <dbReference type="ChEBI" id="CHEBI:15361"/>
        <dbReference type="ChEBI" id="CHEBI:16004"/>
        <dbReference type="ChEBI" id="CHEBI:17499"/>
    </reaction>
</comment>
<dbReference type="PANTHER" id="PTHR32479">
    <property type="entry name" value="GLYCOLATE OXIDASE IRON-SULFUR SUBUNIT"/>
    <property type="match status" value="1"/>
</dbReference>
<evidence type="ECO:0000259" key="7">
    <source>
        <dbReference type="Pfam" id="PF02754"/>
    </source>
</evidence>
<name>A0A1I6DSY9_9FIRM</name>
<dbReference type="OrthoDB" id="9794954at2"/>
<dbReference type="Proteomes" id="UP000199584">
    <property type="component" value="Unassembled WGS sequence"/>
</dbReference>
<evidence type="ECO:0000256" key="1">
    <source>
        <dbReference type="ARBA" id="ARBA00022485"/>
    </source>
</evidence>
<dbReference type="EMBL" id="FOYM01000017">
    <property type="protein sequence ID" value="SFR08565.1"/>
    <property type="molecule type" value="Genomic_DNA"/>
</dbReference>
<keyword evidence="1 6" id="KW-0004">4Fe-4S</keyword>
<dbReference type="InterPro" id="IPR012257">
    <property type="entry name" value="Glc_ox_4Fe-4S"/>
</dbReference>
<keyword evidence="3" id="KW-0677">Repeat</keyword>
<dbReference type="RefSeq" id="WP_092483965.1">
    <property type="nucleotide sequence ID" value="NZ_FOYM01000017.1"/>
</dbReference>
<evidence type="ECO:0000313" key="10">
    <source>
        <dbReference type="Proteomes" id="UP000199584"/>
    </source>
</evidence>
<evidence type="ECO:0000256" key="6">
    <source>
        <dbReference type="PIRNR" id="PIRNR000139"/>
    </source>
</evidence>
<keyword evidence="6" id="KW-0249">Electron transport</keyword>
<accession>A0A1I6DSY9</accession>
<evidence type="ECO:0000256" key="2">
    <source>
        <dbReference type="ARBA" id="ARBA00022723"/>
    </source>
</evidence>
<dbReference type="InterPro" id="IPR009051">
    <property type="entry name" value="Helical_ferredxn"/>
</dbReference>
<evidence type="ECO:0000256" key="5">
    <source>
        <dbReference type="ARBA" id="ARBA00023014"/>
    </source>
</evidence>
<comment type="catalytic activity">
    <reaction evidence="6">
        <text>glycolate + A = glyoxylate + AH2</text>
        <dbReference type="Rhea" id="RHEA:21264"/>
        <dbReference type="ChEBI" id="CHEBI:13193"/>
        <dbReference type="ChEBI" id="CHEBI:17499"/>
        <dbReference type="ChEBI" id="CHEBI:29805"/>
        <dbReference type="ChEBI" id="CHEBI:36655"/>
        <dbReference type="EC" id="1.1.99.14"/>
    </reaction>
</comment>
<feature type="domain" description="Cysteine-rich" evidence="7">
    <location>
        <begin position="180"/>
        <end position="261"/>
    </location>
</feature>
<evidence type="ECO:0000313" key="9">
    <source>
        <dbReference type="EMBL" id="SFR08565.1"/>
    </source>
</evidence>
<organism evidence="9 10">
    <name type="scientific">Desulfoscipio geothermicus DSM 3669</name>
    <dbReference type="NCBI Taxonomy" id="1121426"/>
    <lineage>
        <taxon>Bacteria</taxon>
        <taxon>Bacillati</taxon>
        <taxon>Bacillota</taxon>
        <taxon>Clostridia</taxon>
        <taxon>Eubacteriales</taxon>
        <taxon>Desulfallaceae</taxon>
        <taxon>Desulfoscipio</taxon>
    </lineage>
</organism>
<protein>
    <recommendedName>
        <fullName evidence="6">Glycolate oxidase iron-sulfur subunit</fullName>
        <ecNumber evidence="6">1.1.99.14</ecNumber>
    </recommendedName>
</protein>
<gene>
    <name evidence="9" type="ORF">SAMN05660706_1175</name>
</gene>
<proteinExistence type="predicted"/>
<dbReference type="PANTHER" id="PTHR32479:SF17">
    <property type="entry name" value="GLYCOLATE OXIDASE IRON-SULFUR SUBUNIT"/>
    <property type="match status" value="1"/>
</dbReference>
<dbReference type="InterPro" id="IPR017896">
    <property type="entry name" value="4Fe4S_Fe-S-bd"/>
</dbReference>
<sequence length="415" mass="45661">MKLNETQEQMINRCSRCGSCQAHCPLYLATGVEPLVARGKVELLEHLIEGRLEWNDKLAEVFSTCLLCGNCGDNCPNQVRVDHLVREARRDLVAARGLPVIKRTVFQQLLKNDGRLSAAARLVCFYQRSGIQRLVRAGKVLNLLPGGLTVKESLLPRLAAGEFRKLVPRVNRGKKSTLRVAYFTGCMTNYVFHRTGRSVLNLLTGNGVEVTIPEQGCCGLPALAAGDYDTAGELARRNIAGFTQSEPDYIVVDCASCLGTLLEYPRLFDDGGTFARAEEKVMDISRFLVEVLDIKLPPATKDAGIVTYHDPCHLKRTPGGKEYPRALLKMVSGPRFVELPADAGRCCGSAGSFNLEHYRLSREVVKPKIRALEVMQPDIIATGCPACMLHLEHAIKDASLPARVVHTVELLNILT</sequence>
<feature type="domain" description="Cysteine-rich" evidence="7">
    <location>
        <begin position="306"/>
        <end position="391"/>
    </location>
</feature>
<dbReference type="STRING" id="39060.SAMN05660706_1175"/>
<keyword evidence="4 6" id="KW-0408">Iron</keyword>
<reference evidence="10" key="1">
    <citation type="submission" date="2016-10" db="EMBL/GenBank/DDBJ databases">
        <authorList>
            <person name="Varghese N."/>
            <person name="Submissions S."/>
        </authorList>
    </citation>
    <scope>NUCLEOTIDE SEQUENCE [LARGE SCALE GENOMIC DNA]</scope>
    <source>
        <strain evidence="10">DSM 3669</strain>
    </source>
</reference>
<keyword evidence="6" id="KW-0813">Transport</keyword>
<dbReference type="PIRSF" id="PIRSF000139">
    <property type="entry name" value="Glc_ox_4Fe-4S"/>
    <property type="match status" value="1"/>
</dbReference>
<dbReference type="GO" id="GO:0051539">
    <property type="term" value="F:4 iron, 4 sulfur cluster binding"/>
    <property type="evidence" value="ECO:0007669"/>
    <property type="project" value="UniProtKB-UniRule"/>
</dbReference>
<dbReference type="InterPro" id="IPR004017">
    <property type="entry name" value="Cys_rich_dom"/>
</dbReference>
<evidence type="ECO:0000256" key="4">
    <source>
        <dbReference type="ARBA" id="ARBA00023004"/>
    </source>
</evidence>
<dbReference type="GO" id="GO:0046872">
    <property type="term" value="F:metal ion binding"/>
    <property type="evidence" value="ECO:0007669"/>
    <property type="project" value="UniProtKB-UniRule"/>
</dbReference>
<dbReference type="Gene3D" id="1.10.1060.10">
    <property type="entry name" value="Alpha-helical ferredoxin"/>
    <property type="match status" value="1"/>
</dbReference>
<dbReference type="PROSITE" id="PS00198">
    <property type="entry name" value="4FE4S_FER_1"/>
    <property type="match status" value="2"/>
</dbReference>
<keyword evidence="5 6" id="KW-0411">Iron-sulfur</keyword>
<dbReference type="InterPro" id="IPR017900">
    <property type="entry name" value="4Fe4S_Fe_S_CS"/>
</dbReference>
<dbReference type="AlphaFoldDB" id="A0A1I6DSY9"/>